<dbReference type="HAMAP" id="MF_00061">
    <property type="entry name" value="IspE"/>
    <property type="match status" value="1"/>
</dbReference>
<dbReference type="InterPro" id="IPR013750">
    <property type="entry name" value="GHMP_kinase_C_dom"/>
</dbReference>
<evidence type="ECO:0000259" key="10">
    <source>
        <dbReference type="Pfam" id="PF00288"/>
    </source>
</evidence>
<keyword evidence="9" id="KW-0414">Isoprene biosynthesis</keyword>
<dbReference type="PANTHER" id="PTHR43527">
    <property type="entry name" value="4-DIPHOSPHOCYTIDYL-2-C-METHYL-D-ERYTHRITOL KINASE, CHLOROPLASTIC"/>
    <property type="match status" value="1"/>
</dbReference>
<comment type="catalytic activity">
    <reaction evidence="9">
        <text>4-CDP-2-C-methyl-D-erythritol + ATP = 4-CDP-2-C-methyl-D-erythritol 2-phosphate + ADP + H(+)</text>
        <dbReference type="Rhea" id="RHEA:18437"/>
        <dbReference type="ChEBI" id="CHEBI:15378"/>
        <dbReference type="ChEBI" id="CHEBI:30616"/>
        <dbReference type="ChEBI" id="CHEBI:57823"/>
        <dbReference type="ChEBI" id="CHEBI:57919"/>
        <dbReference type="ChEBI" id="CHEBI:456216"/>
        <dbReference type="EC" id="2.7.1.148"/>
    </reaction>
</comment>
<dbReference type="Pfam" id="PF08544">
    <property type="entry name" value="GHMP_kinases_C"/>
    <property type="match status" value="1"/>
</dbReference>
<dbReference type="SUPFAM" id="SSF54211">
    <property type="entry name" value="Ribosomal protein S5 domain 2-like"/>
    <property type="match status" value="1"/>
</dbReference>
<evidence type="ECO:0000256" key="9">
    <source>
        <dbReference type="HAMAP-Rule" id="MF_00061"/>
    </source>
</evidence>
<sequence>MANEKKMRKVKIKAFAKVNLVLDVIGRRPDGYHEVEMILQSIDLHDDLVFIPASTVTLEIKGERLPVDDRNIIVRAANKLLAQAGLNAGARILLQKRIPVGAGLGGGSADAAATLVGLNRLWGLGLSRLELEKIGATLGADVPFCLRGGTVLATGIGEQLTDLPPLPSLPVFLAKPPFNVSTVHIYRNLVLTAADRHPEVQRIATLIREGDYQAIPRYWGNRLEEVTLNLYPALKEVMDWLRNKGLPVRMSGSGPTLFVFGADWAPESQAQVVADLRRKGWWTYNGCLTTAGLEVDE</sequence>
<evidence type="ECO:0000256" key="7">
    <source>
        <dbReference type="ARBA" id="ARBA00022840"/>
    </source>
</evidence>
<feature type="domain" description="GHMP kinase N-terminal" evidence="10">
    <location>
        <begin position="71"/>
        <end position="149"/>
    </location>
</feature>
<keyword evidence="13" id="KW-1185">Reference proteome</keyword>
<dbReference type="NCBIfam" id="TIGR00154">
    <property type="entry name" value="ispE"/>
    <property type="match status" value="1"/>
</dbReference>
<comment type="function">
    <text evidence="9">Catalyzes the phosphorylation of the position 2 hydroxy group of 4-diphosphocytidyl-2C-methyl-D-erythritol.</text>
</comment>
<keyword evidence="6 9" id="KW-0418">Kinase</keyword>
<evidence type="ECO:0000256" key="5">
    <source>
        <dbReference type="ARBA" id="ARBA00022741"/>
    </source>
</evidence>
<comment type="pathway">
    <text evidence="9">Isoprenoid biosynthesis; isopentenyl diphosphate biosynthesis via DXP pathway; isopentenyl diphosphate from 1-deoxy-D-xylulose 5-phosphate: step 3/6.</text>
</comment>
<evidence type="ECO:0000256" key="8">
    <source>
        <dbReference type="ARBA" id="ARBA00032554"/>
    </source>
</evidence>
<keyword evidence="7 9" id="KW-0067">ATP-binding</keyword>
<dbReference type="PIRSF" id="PIRSF010376">
    <property type="entry name" value="IspE"/>
    <property type="match status" value="1"/>
</dbReference>
<comment type="similarity">
    <text evidence="1 9">Belongs to the GHMP kinase family. IspE subfamily.</text>
</comment>
<dbReference type="Gene3D" id="3.30.70.890">
    <property type="entry name" value="GHMP kinase, C-terminal domain"/>
    <property type="match status" value="1"/>
</dbReference>
<dbReference type="EMBL" id="JAAKDE010000019">
    <property type="protein sequence ID" value="MBA2133698.1"/>
    <property type="molecule type" value="Genomic_DNA"/>
</dbReference>
<dbReference type="GO" id="GO:0005524">
    <property type="term" value="F:ATP binding"/>
    <property type="evidence" value="ECO:0007669"/>
    <property type="project" value="UniProtKB-UniRule"/>
</dbReference>
<organism evidence="12 13">
    <name type="scientific">Capillibacterium thermochitinicola</name>
    <dbReference type="NCBI Taxonomy" id="2699427"/>
    <lineage>
        <taxon>Bacteria</taxon>
        <taxon>Bacillati</taxon>
        <taxon>Bacillota</taxon>
        <taxon>Capillibacterium</taxon>
    </lineage>
</organism>
<dbReference type="Proteomes" id="UP000657177">
    <property type="component" value="Unassembled WGS sequence"/>
</dbReference>
<feature type="active site" evidence="9">
    <location>
        <position position="141"/>
    </location>
</feature>
<feature type="active site" evidence="9">
    <location>
        <position position="17"/>
    </location>
</feature>
<dbReference type="SUPFAM" id="SSF55060">
    <property type="entry name" value="GHMP Kinase, C-terminal domain"/>
    <property type="match status" value="1"/>
</dbReference>
<dbReference type="UniPathway" id="UPA00056">
    <property type="reaction ID" value="UER00094"/>
</dbReference>
<reference evidence="12" key="1">
    <citation type="submission" date="2020-06" db="EMBL/GenBank/DDBJ databases">
        <title>Novel chitinolytic bacterium.</title>
        <authorList>
            <person name="Ungkulpasvich U."/>
            <person name="Kosugi A."/>
            <person name="Uke A."/>
        </authorList>
    </citation>
    <scope>NUCLEOTIDE SEQUENCE</scope>
    <source>
        <strain evidence="12">UUS1-1</strain>
    </source>
</reference>
<dbReference type="InterPro" id="IPR020568">
    <property type="entry name" value="Ribosomal_Su5_D2-typ_SF"/>
</dbReference>
<proteinExistence type="inferred from homology"/>
<dbReference type="EC" id="2.7.1.148" evidence="2 9"/>
<dbReference type="InterPro" id="IPR004424">
    <property type="entry name" value="IspE"/>
</dbReference>
<dbReference type="GO" id="GO:0019288">
    <property type="term" value="P:isopentenyl diphosphate biosynthetic process, methylerythritol 4-phosphate pathway"/>
    <property type="evidence" value="ECO:0007669"/>
    <property type="project" value="UniProtKB-UniRule"/>
</dbReference>
<comment type="caution">
    <text evidence="12">The sequence shown here is derived from an EMBL/GenBank/DDBJ whole genome shotgun (WGS) entry which is preliminary data.</text>
</comment>
<keyword evidence="5 9" id="KW-0547">Nucleotide-binding</keyword>
<evidence type="ECO:0000259" key="11">
    <source>
        <dbReference type="Pfam" id="PF08544"/>
    </source>
</evidence>
<evidence type="ECO:0000256" key="2">
    <source>
        <dbReference type="ARBA" id="ARBA00012052"/>
    </source>
</evidence>
<gene>
    <name evidence="9" type="primary">ispE</name>
    <name evidence="12" type="ORF">G5B42_09145</name>
</gene>
<dbReference type="AlphaFoldDB" id="A0A8J6LNC2"/>
<dbReference type="InterPro" id="IPR014721">
    <property type="entry name" value="Ribsml_uS5_D2-typ_fold_subgr"/>
</dbReference>
<name>A0A8J6LNC2_9FIRM</name>
<dbReference type="Gene3D" id="3.30.230.10">
    <property type="match status" value="1"/>
</dbReference>
<evidence type="ECO:0000256" key="1">
    <source>
        <dbReference type="ARBA" id="ARBA00009684"/>
    </source>
</evidence>
<dbReference type="GO" id="GO:0050515">
    <property type="term" value="F:4-(cytidine 5'-diphospho)-2-C-methyl-D-erythritol kinase activity"/>
    <property type="evidence" value="ECO:0007669"/>
    <property type="project" value="UniProtKB-UniRule"/>
</dbReference>
<accession>A0A8J6LNC2</accession>
<feature type="binding site" evidence="9">
    <location>
        <begin position="99"/>
        <end position="109"/>
    </location>
    <ligand>
        <name>ATP</name>
        <dbReference type="ChEBI" id="CHEBI:30616"/>
    </ligand>
</feature>
<dbReference type="InterPro" id="IPR036554">
    <property type="entry name" value="GHMP_kinase_C_sf"/>
</dbReference>
<evidence type="ECO:0000256" key="6">
    <source>
        <dbReference type="ARBA" id="ARBA00022777"/>
    </source>
</evidence>
<dbReference type="Pfam" id="PF00288">
    <property type="entry name" value="GHMP_kinases_N"/>
    <property type="match status" value="1"/>
</dbReference>
<evidence type="ECO:0000313" key="12">
    <source>
        <dbReference type="EMBL" id="MBA2133698.1"/>
    </source>
</evidence>
<protein>
    <recommendedName>
        <fullName evidence="3 9">4-diphosphocytidyl-2-C-methyl-D-erythritol kinase</fullName>
        <shortName evidence="9">CMK</shortName>
        <ecNumber evidence="2 9">2.7.1.148</ecNumber>
    </recommendedName>
    <alternativeName>
        <fullName evidence="8 9">4-(cytidine-5'-diphospho)-2-C-methyl-D-erythritol kinase</fullName>
    </alternativeName>
</protein>
<dbReference type="InterPro" id="IPR006204">
    <property type="entry name" value="GHMP_kinase_N_dom"/>
</dbReference>
<dbReference type="GO" id="GO:0016114">
    <property type="term" value="P:terpenoid biosynthetic process"/>
    <property type="evidence" value="ECO:0007669"/>
    <property type="project" value="UniProtKB-UniRule"/>
</dbReference>
<evidence type="ECO:0000256" key="4">
    <source>
        <dbReference type="ARBA" id="ARBA00022679"/>
    </source>
</evidence>
<evidence type="ECO:0000256" key="3">
    <source>
        <dbReference type="ARBA" id="ARBA00017473"/>
    </source>
</evidence>
<dbReference type="NCBIfam" id="NF011202">
    <property type="entry name" value="PRK14608.1"/>
    <property type="match status" value="1"/>
</dbReference>
<feature type="domain" description="GHMP kinase C-terminal" evidence="11">
    <location>
        <begin position="206"/>
        <end position="275"/>
    </location>
</feature>
<dbReference type="PANTHER" id="PTHR43527:SF2">
    <property type="entry name" value="4-DIPHOSPHOCYTIDYL-2-C-METHYL-D-ERYTHRITOL KINASE, CHLOROPLASTIC"/>
    <property type="match status" value="1"/>
</dbReference>
<keyword evidence="4 9" id="KW-0808">Transferase</keyword>
<evidence type="ECO:0000313" key="13">
    <source>
        <dbReference type="Proteomes" id="UP000657177"/>
    </source>
</evidence>